<name>A0A5N6WLC7_9EURO</name>
<evidence type="ECO:0000313" key="1">
    <source>
        <dbReference type="EMBL" id="KAE8321056.1"/>
    </source>
</evidence>
<proteinExistence type="predicted"/>
<protein>
    <submittedName>
        <fullName evidence="1">Uncharacterized protein</fullName>
    </submittedName>
</protein>
<accession>A0A5N6WLC7</accession>
<keyword evidence="2" id="KW-1185">Reference proteome</keyword>
<dbReference type="Proteomes" id="UP000325945">
    <property type="component" value="Unassembled WGS sequence"/>
</dbReference>
<gene>
    <name evidence="1" type="ORF">BDV39DRAFT_186564</name>
</gene>
<sequence length="51" mass="5855">MLQLHRIHGSAIEANHHTTIPLGRHSLTFVSESLVRSHFVAKKQKNKKNKK</sequence>
<organism evidence="1 2">
    <name type="scientific">Aspergillus sergii</name>
    <dbReference type="NCBI Taxonomy" id="1034303"/>
    <lineage>
        <taxon>Eukaryota</taxon>
        <taxon>Fungi</taxon>
        <taxon>Dikarya</taxon>
        <taxon>Ascomycota</taxon>
        <taxon>Pezizomycotina</taxon>
        <taxon>Eurotiomycetes</taxon>
        <taxon>Eurotiomycetidae</taxon>
        <taxon>Eurotiales</taxon>
        <taxon>Aspergillaceae</taxon>
        <taxon>Aspergillus</taxon>
        <taxon>Aspergillus subgen. Circumdati</taxon>
    </lineage>
</organism>
<dbReference type="AlphaFoldDB" id="A0A5N6WLC7"/>
<evidence type="ECO:0000313" key="2">
    <source>
        <dbReference type="Proteomes" id="UP000325945"/>
    </source>
</evidence>
<reference evidence="2" key="1">
    <citation type="submission" date="2019-04" db="EMBL/GenBank/DDBJ databases">
        <title>Friends and foes A comparative genomics studyof 23 Aspergillus species from section Flavi.</title>
        <authorList>
            <consortium name="DOE Joint Genome Institute"/>
            <person name="Kjaerbolling I."/>
            <person name="Vesth T."/>
            <person name="Frisvad J.C."/>
            <person name="Nybo J.L."/>
            <person name="Theobald S."/>
            <person name="Kildgaard S."/>
            <person name="Isbrandt T."/>
            <person name="Kuo A."/>
            <person name="Sato A."/>
            <person name="Lyhne E.K."/>
            <person name="Kogle M.E."/>
            <person name="Wiebenga A."/>
            <person name="Kun R.S."/>
            <person name="Lubbers R.J."/>
            <person name="Makela M.R."/>
            <person name="Barry K."/>
            <person name="Chovatia M."/>
            <person name="Clum A."/>
            <person name="Daum C."/>
            <person name="Haridas S."/>
            <person name="He G."/>
            <person name="LaButti K."/>
            <person name="Lipzen A."/>
            <person name="Mondo S."/>
            <person name="Riley R."/>
            <person name="Salamov A."/>
            <person name="Simmons B.A."/>
            <person name="Magnuson J.K."/>
            <person name="Henrissat B."/>
            <person name="Mortensen U.H."/>
            <person name="Larsen T.O."/>
            <person name="Devries R.P."/>
            <person name="Grigoriev I.V."/>
            <person name="Machida M."/>
            <person name="Baker S.E."/>
            <person name="Andersen M.R."/>
        </authorList>
    </citation>
    <scope>NUCLEOTIDE SEQUENCE [LARGE SCALE GENOMIC DNA]</scope>
    <source>
        <strain evidence="2">CBS 130017</strain>
    </source>
</reference>
<dbReference type="EMBL" id="ML741883">
    <property type="protein sequence ID" value="KAE8321056.1"/>
    <property type="molecule type" value="Genomic_DNA"/>
</dbReference>